<feature type="chain" id="PRO_5004679059" description="SLH domain-containing protein" evidence="3">
    <location>
        <begin position="27"/>
        <end position="1844"/>
    </location>
</feature>
<feature type="signal peptide" evidence="3">
    <location>
        <begin position="1"/>
        <end position="26"/>
    </location>
</feature>
<evidence type="ECO:0000256" key="3">
    <source>
        <dbReference type="SAM" id="SignalP"/>
    </source>
</evidence>
<proteinExistence type="predicted"/>
<evidence type="ECO:0000256" key="1">
    <source>
        <dbReference type="ARBA" id="ARBA00022737"/>
    </source>
</evidence>
<evidence type="ECO:0000256" key="2">
    <source>
        <dbReference type="SAM" id="MobiDB-lite"/>
    </source>
</evidence>
<feature type="compositionally biased region" description="Gly residues" evidence="2">
    <location>
        <begin position="481"/>
        <end position="493"/>
    </location>
</feature>
<protein>
    <recommendedName>
        <fullName evidence="4">SLH domain-containing protein</fullName>
    </recommendedName>
</protein>
<dbReference type="GO" id="GO:0010181">
    <property type="term" value="F:FMN binding"/>
    <property type="evidence" value="ECO:0007669"/>
    <property type="project" value="InterPro"/>
</dbReference>
<dbReference type="EMBL" id="AFZF02000004">
    <property type="protein sequence ID" value="EJZ44341.1"/>
    <property type="molecule type" value="Genomic_DNA"/>
</dbReference>
<dbReference type="InterPro" id="IPR059115">
    <property type="entry name" value="Rib"/>
</dbReference>
<dbReference type="Pfam" id="PF04205">
    <property type="entry name" value="FMN_bind"/>
    <property type="match status" value="3"/>
</dbReference>
<dbReference type="Gene3D" id="3.90.1010.20">
    <property type="match status" value="4"/>
</dbReference>
<comment type="caution">
    <text evidence="5">The sequence shown here is derived from an EMBL/GenBank/DDBJ whole genome shotgun (WGS) entry which is preliminary data.</text>
</comment>
<keyword evidence="3" id="KW-0732">Signal</keyword>
<dbReference type="InterPro" id="IPR001119">
    <property type="entry name" value="SLH_dom"/>
</dbReference>
<dbReference type="InterPro" id="IPR007329">
    <property type="entry name" value="FMN-bd"/>
</dbReference>
<dbReference type="GO" id="GO:0016020">
    <property type="term" value="C:membrane"/>
    <property type="evidence" value="ECO:0007669"/>
    <property type="project" value="InterPro"/>
</dbReference>
<sequence>MKRKKIALVLSLIMTLTSINVSLSQAQGDIENHWAKQTITKWQQEGLLKGDKNGKINPDNNITRAEFITLINKALGYNKTGDKIKTYKDIKQTDWYYTQIMTAIEQGYISGTSKDTISPGSNITRQEVMTIINKIANPKSQSQIDKNQIKDIEKTSSWAKQSVQNMIENGYIAGYQNQINPTNKMTRAEAITLIEAYKQNNRTLSFKGEYNLGQINNLTILTGDITIKDTQIQDLIIDKQAKGKIQLQNVQIKGKIQNNSSELQIIQDKEENKQENKQEQQKYKDGQYEGKAKGYASDIKVKVTIEKGKISKIEVIEQKEDQIYWNQAKKVIDRIIEKQDIQVDVSAGATISSKGIMYAVQDALGKAENKKEETKAQEEYKDGEYIGEANGFSGTVKVKVTIKDKKIEQVEVISHSDDTSYMDSAKNIIQDIKRKQKAEVEVISGATYSSNGIINATKDALEQAKGKTTKPGQSEYAIKNIGGGASSAGGSGSAGTKQETDFTDLKDGEYEGIASGYYPNSIKVKVTVSAGKITKIEVTNGDDKGYLTKEKEEKLIKSIIDNQSTKVDTISGATYSSRGVINAVVNALENARTKIISQNYNGNGKTIFSAKVTASDITIKNITVNKDVIIDKQVGDGNVTLENVMIKGDLKIQGGGENSIHLKKVTVEGIVQIEKAEGQRVRLVVEENSQIEKKVEVRTPAIIQTVGNTKIETVELPQSLDSEKETKIDANVGKLDIKTIASKIKVTKESNIGHIELPKTVGEYSQGKSEYKKDKFELEIEDPSKIQSGSSKNVFGTFKFLTKEEVKQLDNKTYKDGVYYGDGFGFVERKPIPVKVTVSDGKITDISLVEEELTKVDTEWKPGQKAKIDDGEAYAMRFDIVNNLVKKNQNPNALAYRLGTLRDVYRLVRKGVGATDIAGYNANFDKIVGKHEFGSYNLKLQKGDEHNINNKLMSLLRTYAVEDLGYGKAEYDAISGATFTAIGTSQAISNALKKADDSISFYDMRIKDGYKEKFTEGTPIDLSDLKVDFYQKDSTIKTVPYSQFEANGLKVLDRDTDKEIKNGTILSKENFGVSTLSVVNLKVVHEKSNSVKLLKKMTVLKGGVLCNVEKFQVKAKDSNEWIDTKGFDNTMTNGEVNDAQRLTISYSKAHDLLHKELEFRIVAKRTDNNEEVIFTTRPSGASDKFIYPQKPKQDYRIFIDESSLKDANGTALKIDEKNSKYFRIFLKDDSTAPKLAETYKNAPHPITVTTGTMLTEEILKGAFDNLPQDSKINFDEQKAQELTVTAGDNKKLEVSVDFKDYSSKDYTLIINVKEEGHSTLAQQYNETPYTITVTTNTQLSVDRVKKALPNLPFNTQVEITRQPNTATVGNSDVQVRLTFSDNSIKDMTIPVTVKEAAQGLAGKFEQKENSLSIDVVIELDENILNASPTLNKGAIKKAMELGEFSKGNIKKELKLKTDDAYNVYGNIEVEILEEPSRKVIGQTTGKIKLKFNDNTSLDMDVPVNVTPIPVVYFKLRPLPNMKKSYSIDDTFNFDGLRGFVSVSTVRDQSNKWTDSGAAMFVPYKDFKYFGLKVVKTGTNEEVKQGSPVKDALTDGKIDLSVFRELGVISQDEEQKKVPQIKGLELEKLAESFNKSSYATDGIEVETLVKPNDPKFQSLEIYSKKGFDSSLKIALKEIENKYGEVTVEKVSEPDLTQLGNTTTKIKLKFKDDSVSNEITVRVKVKELPVFRFIVNRMPKKQYDKSDKIELDVISVNAYIPKILDNGEYSTTDLEDNSIAGLLYKDFKYFGFSVVKKDTEEEVSNGTQVKDLPISSNKRIELDILCKKVYYEDGKNRLPIYLFTLK</sequence>
<feature type="region of interest" description="Disordered" evidence="2">
    <location>
        <begin position="467"/>
        <end position="503"/>
    </location>
</feature>
<evidence type="ECO:0000313" key="5">
    <source>
        <dbReference type="EMBL" id="EJZ44341.1"/>
    </source>
</evidence>
<feature type="domain" description="SLH" evidence="4">
    <location>
        <begin position="86"/>
        <end position="146"/>
    </location>
</feature>
<dbReference type="Proteomes" id="UP000017818">
    <property type="component" value="Unassembled WGS sequence"/>
</dbReference>
<feature type="domain" description="SLH" evidence="4">
    <location>
        <begin position="22"/>
        <end position="85"/>
    </location>
</feature>
<dbReference type="PROSITE" id="PS51272">
    <property type="entry name" value="SLH"/>
    <property type="match status" value="3"/>
</dbReference>
<gene>
    <name evidence="5" type="ORF">HMPREF9630_02090</name>
</gene>
<organism evidence="5 6">
    <name type="scientific">Peptoanaerobacter stomatis</name>
    <dbReference type="NCBI Taxonomy" id="796937"/>
    <lineage>
        <taxon>Bacteria</taxon>
        <taxon>Bacillati</taxon>
        <taxon>Bacillota</taxon>
        <taxon>Clostridia</taxon>
        <taxon>Peptostreptococcales</taxon>
        <taxon>Filifactoraceae</taxon>
        <taxon>Peptoanaerobacter</taxon>
    </lineage>
</organism>
<evidence type="ECO:0000259" key="4">
    <source>
        <dbReference type="PROSITE" id="PS51272"/>
    </source>
</evidence>
<dbReference type="SMART" id="SM00900">
    <property type="entry name" value="FMN_bind"/>
    <property type="match status" value="4"/>
</dbReference>
<feature type="domain" description="SLH" evidence="4">
    <location>
        <begin position="147"/>
        <end position="208"/>
    </location>
</feature>
<keyword evidence="1" id="KW-0677">Repeat</keyword>
<dbReference type="Pfam" id="PF08428">
    <property type="entry name" value="Rib"/>
    <property type="match status" value="1"/>
</dbReference>
<dbReference type="RefSeq" id="WP_009526870.1">
    <property type="nucleotide sequence ID" value="NZ_JH815225.1"/>
</dbReference>
<accession>U6Q1G2</accession>
<evidence type="ECO:0000313" key="6">
    <source>
        <dbReference type="Proteomes" id="UP000017818"/>
    </source>
</evidence>
<reference evidence="5 6" key="1">
    <citation type="submission" date="2012-05" db="EMBL/GenBank/DDBJ databases">
        <title>The Genome Sequence of Eubacteriaceae bacterium CM2.</title>
        <authorList>
            <consortium name="The Broad Institute Genome Sequencing Platform"/>
            <person name="Earl A."/>
            <person name="Ward D."/>
            <person name="Feldgarden M."/>
            <person name="Gevers D."/>
            <person name="Sizova M."/>
            <person name="Hazen A."/>
            <person name="Epstein S."/>
            <person name="Walker B."/>
            <person name="Young S.K."/>
            <person name="Zeng Q."/>
            <person name="Gargeya S."/>
            <person name="Fitzgerald M."/>
            <person name="Haas B."/>
            <person name="Abouelleil A."/>
            <person name="Alvarado L."/>
            <person name="Arachchi H.M."/>
            <person name="Berlin A."/>
            <person name="Chapman S.B."/>
            <person name="Goldberg J."/>
            <person name="Griggs A."/>
            <person name="Gujja S."/>
            <person name="Hansen M."/>
            <person name="Howarth C."/>
            <person name="Imamovic A."/>
            <person name="Larimer J."/>
            <person name="McCowen C."/>
            <person name="Montmayeur A."/>
            <person name="Murphy C."/>
            <person name="Neiman D."/>
            <person name="Pearson M."/>
            <person name="Priest M."/>
            <person name="Roberts A."/>
            <person name="Saif S."/>
            <person name="Shea T."/>
            <person name="Sisk P."/>
            <person name="Sykes S."/>
            <person name="Wortman J."/>
            <person name="Nusbaum C."/>
            <person name="Birren B."/>
        </authorList>
    </citation>
    <scope>NUCLEOTIDE SEQUENCE [LARGE SCALE GENOMIC DNA]</scope>
    <source>
        <strain evidence="5 6">CM2</strain>
    </source>
</reference>
<dbReference type="Pfam" id="PF00395">
    <property type="entry name" value="SLH"/>
    <property type="match status" value="3"/>
</dbReference>
<name>U6Q1G2_9FIRM</name>
<dbReference type="OrthoDB" id="1750469at2"/>
<dbReference type="HOGENOM" id="CLU_248802_0_0_9"/>